<keyword evidence="2" id="KW-1185">Reference proteome</keyword>
<gene>
    <name evidence="1" type="ORF">GCM10011503_27600</name>
</gene>
<proteinExistence type="predicted"/>
<name>A0ABQ1JWI5_9PROT</name>
<accession>A0ABQ1JWI5</accession>
<dbReference type="EMBL" id="BMKF01000002">
    <property type="protein sequence ID" value="GGB77314.1"/>
    <property type="molecule type" value="Genomic_DNA"/>
</dbReference>
<dbReference type="Proteomes" id="UP000628854">
    <property type="component" value="Unassembled WGS sequence"/>
</dbReference>
<comment type="caution">
    <text evidence="1">The sequence shown here is derived from an EMBL/GenBank/DDBJ whole genome shotgun (WGS) entry which is preliminary data.</text>
</comment>
<reference evidence="2" key="1">
    <citation type="journal article" date="2019" name="Int. J. Syst. Evol. Microbiol.">
        <title>The Global Catalogue of Microorganisms (GCM) 10K type strain sequencing project: providing services to taxonomists for standard genome sequencing and annotation.</title>
        <authorList>
            <consortium name="The Broad Institute Genomics Platform"/>
            <consortium name="The Broad Institute Genome Sequencing Center for Infectious Disease"/>
            <person name="Wu L."/>
            <person name="Ma J."/>
        </authorList>
    </citation>
    <scope>NUCLEOTIDE SEQUENCE [LARGE SCALE GENOMIC DNA]</scope>
    <source>
        <strain evidence="2">CGMCC 1.15928</strain>
    </source>
</reference>
<organism evidence="1 2">
    <name type="scientific">Henriciella pelagia</name>
    <dbReference type="NCBI Taxonomy" id="1977912"/>
    <lineage>
        <taxon>Bacteria</taxon>
        <taxon>Pseudomonadati</taxon>
        <taxon>Pseudomonadota</taxon>
        <taxon>Alphaproteobacteria</taxon>
        <taxon>Hyphomonadales</taxon>
        <taxon>Hyphomonadaceae</taxon>
        <taxon>Henriciella</taxon>
    </lineage>
</organism>
<protein>
    <submittedName>
        <fullName evidence="1">Uncharacterized protein</fullName>
    </submittedName>
</protein>
<sequence length="52" mass="5661">MQDDGELVVELLRGPSGKLKGLARLDLVTRLVDRLPIDLHRAIGNQGFGLPP</sequence>
<evidence type="ECO:0000313" key="2">
    <source>
        <dbReference type="Proteomes" id="UP000628854"/>
    </source>
</evidence>
<evidence type="ECO:0000313" key="1">
    <source>
        <dbReference type="EMBL" id="GGB77314.1"/>
    </source>
</evidence>